<dbReference type="HAMAP" id="MF_01114">
    <property type="entry name" value="RecX"/>
    <property type="match status" value="1"/>
</dbReference>
<comment type="subcellular location">
    <subcellularLocation>
        <location evidence="1 5">Cytoplasm</location>
    </subcellularLocation>
</comment>
<dbReference type="GO" id="GO:0006282">
    <property type="term" value="P:regulation of DNA repair"/>
    <property type="evidence" value="ECO:0007669"/>
    <property type="project" value="UniProtKB-UniRule"/>
</dbReference>
<evidence type="ECO:0000259" key="8">
    <source>
        <dbReference type="Pfam" id="PF21982"/>
    </source>
</evidence>
<evidence type="ECO:0000313" key="9">
    <source>
        <dbReference type="EMBL" id="OPJ58496.1"/>
    </source>
</evidence>
<dbReference type="OrthoDB" id="5421057at2"/>
<comment type="caution">
    <text evidence="9">The sequence shown here is derived from an EMBL/GenBank/DDBJ whole genome shotgun (WGS) entry which is preliminary data.</text>
</comment>
<evidence type="ECO:0000313" key="10">
    <source>
        <dbReference type="Proteomes" id="UP000190080"/>
    </source>
</evidence>
<reference evidence="9 10" key="1">
    <citation type="submission" date="2017-03" db="EMBL/GenBank/DDBJ databases">
        <title>Genome sequence of Clostridium oryzae DSM 28571.</title>
        <authorList>
            <person name="Poehlein A."/>
            <person name="Daniel R."/>
        </authorList>
    </citation>
    <scope>NUCLEOTIDE SEQUENCE [LARGE SCALE GENOMIC DNA]</scope>
    <source>
        <strain evidence="9 10">DSM 28571</strain>
    </source>
</reference>
<feature type="domain" description="RecX first three-helical" evidence="8">
    <location>
        <begin position="63"/>
        <end position="101"/>
    </location>
</feature>
<comment type="function">
    <text evidence="5">Modulates RecA activity.</text>
</comment>
<keyword evidence="10" id="KW-1185">Reference proteome</keyword>
<dbReference type="AlphaFoldDB" id="A0A1V4IEY7"/>
<evidence type="ECO:0000256" key="2">
    <source>
        <dbReference type="ARBA" id="ARBA00009695"/>
    </source>
</evidence>
<feature type="domain" description="RecX second three-helical" evidence="6">
    <location>
        <begin position="109"/>
        <end position="148"/>
    </location>
</feature>
<evidence type="ECO:0000256" key="5">
    <source>
        <dbReference type="HAMAP-Rule" id="MF_01114"/>
    </source>
</evidence>
<dbReference type="InterPro" id="IPR053925">
    <property type="entry name" value="RecX_HTH_3rd"/>
</dbReference>
<proteinExistence type="inferred from homology"/>
<feature type="domain" description="RecX third three-helical" evidence="7">
    <location>
        <begin position="154"/>
        <end position="200"/>
    </location>
</feature>
<dbReference type="InterPro" id="IPR003783">
    <property type="entry name" value="Regulatory_RecX"/>
</dbReference>
<dbReference type="InterPro" id="IPR053926">
    <property type="entry name" value="RecX_HTH_1st"/>
</dbReference>
<sequence length="212" mass="24791">MKSKITAIEVQKKNKKRVNIFLDNDFAFSCDAEIIFKYQLKTNEYIEARKINDIAAEDNFIRAKSCAIAYIQKALKTEKEVRNKLNDKGYDQDIITRVIEFMKKYDLVNDESYVKAYINTEKSKNGINKIKYNLLRKGIPECIISSVLSDVCEDDQINSAKIVAEKKYKSLLKLEQDKVKLYNKLIRFLTGRGYSYEMSKKLSKEVIKYDEE</sequence>
<dbReference type="Proteomes" id="UP000190080">
    <property type="component" value="Unassembled WGS sequence"/>
</dbReference>
<evidence type="ECO:0000256" key="4">
    <source>
        <dbReference type="ARBA" id="ARBA00022490"/>
    </source>
</evidence>
<dbReference type="PANTHER" id="PTHR33602">
    <property type="entry name" value="REGULATORY PROTEIN RECX FAMILY PROTEIN"/>
    <property type="match status" value="1"/>
</dbReference>
<dbReference type="InterPro" id="IPR036388">
    <property type="entry name" value="WH-like_DNA-bd_sf"/>
</dbReference>
<dbReference type="EMBL" id="MZGV01000055">
    <property type="protein sequence ID" value="OPJ58496.1"/>
    <property type="molecule type" value="Genomic_DNA"/>
</dbReference>
<dbReference type="Pfam" id="PF21982">
    <property type="entry name" value="RecX_HTH1"/>
    <property type="match status" value="1"/>
</dbReference>
<protein>
    <recommendedName>
        <fullName evidence="3 5">Regulatory protein RecX</fullName>
    </recommendedName>
</protein>
<gene>
    <name evidence="5 9" type="primary">recX</name>
    <name evidence="9" type="ORF">CLORY_35630</name>
</gene>
<evidence type="ECO:0000259" key="6">
    <source>
        <dbReference type="Pfam" id="PF02631"/>
    </source>
</evidence>
<dbReference type="RefSeq" id="WP_079426988.1">
    <property type="nucleotide sequence ID" value="NZ_MZGV01000055.1"/>
</dbReference>
<dbReference type="InterPro" id="IPR053924">
    <property type="entry name" value="RecX_HTH_2nd"/>
</dbReference>
<accession>A0A1V4IEY7</accession>
<comment type="similarity">
    <text evidence="2 5">Belongs to the RecX family.</text>
</comment>
<dbReference type="Pfam" id="PF02631">
    <property type="entry name" value="RecX_HTH2"/>
    <property type="match status" value="1"/>
</dbReference>
<dbReference type="PANTHER" id="PTHR33602:SF1">
    <property type="entry name" value="REGULATORY PROTEIN RECX FAMILY PROTEIN"/>
    <property type="match status" value="1"/>
</dbReference>
<evidence type="ECO:0000259" key="7">
    <source>
        <dbReference type="Pfam" id="PF21981"/>
    </source>
</evidence>
<dbReference type="Pfam" id="PF21981">
    <property type="entry name" value="RecX_HTH3"/>
    <property type="match status" value="1"/>
</dbReference>
<dbReference type="NCBIfam" id="NF001058">
    <property type="entry name" value="PRK00117.4-1"/>
    <property type="match status" value="1"/>
</dbReference>
<dbReference type="GO" id="GO:0005737">
    <property type="term" value="C:cytoplasm"/>
    <property type="evidence" value="ECO:0007669"/>
    <property type="project" value="UniProtKB-SubCell"/>
</dbReference>
<evidence type="ECO:0000256" key="3">
    <source>
        <dbReference type="ARBA" id="ARBA00018111"/>
    </source>
</evidence>
<keyword evidence="4 5" id="KW-0963">Cytoplasm</keyword>
<dbReference type="Gene3D" id="1.10.10.10">
    <property type="entry name" value="Winged helix-like DNA-binding domain superfamily/Winged helix DNA-binding domain"/>
    <property type="match status" value="3"/>
</dbReference>
<evidence type="ECO:0000256" key="1">
    <source>
        <dbReference type="ARBA" id="ARBA00004496"/>
    </source>
</evidence>
<name>A0A1V4IEY7_9CLOT</name>
<organism evidence="9 10">
    <name type="scientific">Clostridium oryzae</name>
    <dbReference type="NCBI Taxonomy" id="1450648"/>
    <lineage>
        <taxon>Bacteria</taxon>
        <taxon>Bacillati</taxon>
        <taxon>Bacillota</taxon>
        <taxon>Clostridia</taxon>
        <taxon>Eubacteriales</taxon>
        <taxon>Clostridiaceae</taxon>
        <taxon>Clostridium</taxon>
    </lineage>
</organism>
<dbReference type="STRING" id="1450648.CLORY_35630"/>